<dbReference type="PANTHER" id="PTHR16255">
    <property type="entry name" value="REQUIRED FOR MEIOTIC NUCLEAR DIVISION PROTEIN 1 HOMOLOG"/>
    <property type="match status" value="1"/>
</dbReference>
<dbReference type="GO" id="GO:0005739">
    <property type="term" value="C:mitochondrion"/>
    <property type="evidence" value="ECO:0007669"/>
    <property type="project" value="UniProtKB-ARBA"/>
</dbReference>
<dbReference type="PhylomeDB" id="A0A0D2UDM7"/>
<evidence type="ECO:0000256" key="3">
    <source>
        <dbReference type="SAM" id="Phobius"/>
    </source>
</evidence>
<reference evidence="6" key="1">
    <citation type="submission" date="2011-02" db="EMBL/GenBank/DDBJ databases">
        <title>The Genome Sequence of Capsaspora owczarzaki ATCC 30864.</title>
        <authorList>
            <person name="Russ C."/>
            <person name="Cuomo C."/>
            <person name="Burger G."/>
            <person name="Gray M.W."/>
            <person name="Holland P.W.H."/>
            <person name="King N."/>
            <person name="Lang F.B.F."/>
            <person name="Roger A.J."/>
            <person name="Ruiz-Trillo I."/>
            <person name="Young S.K."/>
            <person name="Zeng Q."/>
            <person name="Gargeya S."/>
            <person name="Alvarado L."/>
            <person name="Berlin A."/>
            <person name="Chapman S.B."/>
            <person name="Chen Z."/>
            <person name="Freedman E."/>
            <person name="Gellesch M."/>
            <person name="Goldberg J."/>
            <person name="Griggs A."/>
            <person name="Gujja S."/>
            <person name="Heilman E."/>
            <person name="Heiman D."/>
            <person name="Howarth C."/>
            <person name="Mehta T."/>
            <person name="Neiman D."/>
            <person name="Pearson M."/>
            <person name="Roberts A."/>
            <person name="Saif S."/>
            <person name="Shea T."/>
            <person name="Shenoy N."/>
            <person name="Sisk P."/>
            <person name="Stolte C."/>
            <person name="Sykes S."/>
            <person name="White J."/>
            <person name="Yandava C."/>
            <person name="Haas B."/>
            <person name="Nusbaum C."/>
            <person name="Birren B."/>
        </authorList>
    </citation>
    <scope>NUCLEOTIDE SEQUENCE</scope>
    <source>
        <strain evidence="6">ATCC 30864</strain>
    </source>
</reference>
<feature type="region of interest" description="Disordered" evidence="2">
    <location>
        <begin position="281"/>
        <end position="311"/>
    </location>
</feature>
<dbReference type="OrthoDB" id="18302at2759"/>
<feature type="transmembrane region" description="Helical" evidence="3">
    <location>
        <begin position="660"/>
        <end position="682"/>
    </location>
</feature>
<feature type="compositionally biased region" description="Basic and acidic residues" evidence="2">
    <location>
        <begin position="148"/>
        <end position="164"/>
    </location>
</feature>
<keyword evidence="3" id="KW-1133">Transmembrane helix</keyword>
<dbReference type="eggNOG" id="KOG2861">
    <property type="taxonomic scope" value="Eukaryota"/>
</dbReference>
<gene>
    <name evidence="5" type="ORF">CAOG_003968</name>
</gene>
<dbReference type="Pfam" id="PF02582">
    <property type="entry name" value="DUF155"/>
    <property type="match status" value="1"/>
</dbReference>
<dbReference type="Proteomes" id="UP000008743">
    <property type="component" value="Unassembled WGS sequence"/>
</dbReference>
<accession>A0A0D2UDM7</accession>
<feature type="region of interest" description="Disordered" evidence="2">
    <location>
        <begin position="123"/>
        <end position="164"/>
    </location>
</feature>
<sequence length="685" mass="73577">MWSSPGSDAEAAPLLRSVHGQGNNNNNSSSNPNASAGSGASRGGAASLQQQQHQHQHQSTATGATPVTSASIAAAAGGGAAAAGGGGAHAIDSDGGGLYSLTGLAGNKDRFDRSYSRHINYDLPESSKSASSTASRRGLSFPHLHIRPFGDKDKSTASFGKDKDRATSAAIVDRDGSLISPTPRYANVVHRIQPAASSHGSAYPTSSINSSINANAAAASGLPVQPTVALSDMHHSRKLSSSPPVTRSINPNLGQEFASQWTIGTPPVGEPAFLFGNAFSTNHQQQPQSQPSAFSSNFLPSRPASPVSTGSGMVASSSHVVLANSVAGSTLAQAAVSAAVAAAARKEKNYNRFVALPDIKKPEEMAQAPTVPVQPVLEDEVAVIKTQATSSHPSTILGARARISVYCTAGAYHTKKLRTYLSEKYRDTPHDGVLPLWYHEAMYARYLDARGRPNDCLGDIIYFDYGVVIMWGLSRTQEADVLTELSNFEATPLDAFEVQVDQFELRYSPEEQPRIHNDIITINNLEDHHCKLAISHALSQSTKLCVFEERIEQTIESSKHIPGDLALTGQVQLSRLAISKKIGFIFMQKSAVNLLTDVLDTPEYFWSAPDHLQGVYKAVRQYMEISARVEVLNTRLMVLQDMLEMLKDQQDQFHSTRLEYIVIILISVEVLIGIVSVAVDLFKVV</sequence>
<feature type="region of interest" description="Disordered" evidence="2">
    <location>
        <begin position="1"/>
        <end position="64"/>
    </location>
</feature>
<keyword evidence="3" id="KW-0472">Membrane</keyword>
<proteinExistence type="inferred from homology"/>
<organism evidence="5 6">
    <name type="scientific">Capsaspora owczarzaki (strain ATCC 30864)</name>
    <dbReference type="NCBI Taxonomy" id="595528"/>
    <lineage>
        <taxon>Eukaryota</taxon>
        <taxon>Filasterea</taxon>
        <taxon>Capsaspora</taxon>
    </lineage>
</organism>
<evidence type="ECO:0000256" key="1">
    <source>
        <dbReference type="ARBA" id="ARBA00008306"/>
    </source>
</evidence>
<name>A0A0D2UDM7_CAPO3</name>
<keyword evidence="3" id="KW-0812">Transmembrane</keyword>
<feature type="compositionally biased region" description="Low complexity" evidence="2">
    <location>
        <begin position="126"/>
        <end position="135"/>
    </location>
</feature>
<dbReference type="InterPro" id="IPR003734">
    <property type="entry name" value="DUF155"/>
</dbReference>
<dbReference type="RefSeq" id="XP_004347793.1">
    <property type="nucleotide sequence ID" value="XM_004347743.2"/>
</dbReference>
<dbReference type="AlphaFoldDB" id="A0A0D2UDM7"/>
<dbReference type="InterPro" id="IPR051624">
    <property type="entry name" value="RMD1/Sad1-interacting"/>
</dbReference>
<dbReference type="EMBL" id="KE346365">
    <property type="protein sequence ID" value="KJE93136.1"/>
    <property type="molecule type" value="Genomic_DNA"/>
</dbReference>
<evidence type="ECO:0000313" key="5">
    <source>
        <dbReference type="EMBL" id="KJE93136.1"/>
    </source>
</evidence>
<feature type="compositionally biased region" description="Low complexity" evidence="2">
    <location>
        <begin position="22"/>
        <end position="53"/>
    </location>
</feature>
<evidence type="ECO:0000313" key="6">
    <source>
        <dbReference type="Proteomes" id="UP000008743"/>
    </source>
</evidence>
<comment type="similarity">
    <text evidence="1">Belongs to the RMD1/sif2 family.</text>
</comment>
<protein>
    <recommendedName>
        <fullName evidence="4">DUF155 domain-containing protein</fullName>
    </recommendedName>
</protein>
<dbReference type="PANTHER" id="PTHR16255:SF1">
    <property type="entry name" value="REQUIRED FOR MEIOTIC NUCLEAR DIVISION PROTEIN 1 HOMOLOG"/>
    <property type="match status" value="1"/>
</dbReference>
<dbReference type="InParanoid" id="A0A0D2UDM7"/>
<evidence type="ECO:0000256" key="2">
    <source>
        <dbReference type="SAM" id="MobiDB-lite"/>
    </source>
</evidence>
<evidence type="ECO:0000259" key="4">
    <source>
        <dbReference type="Pfam" id="PF02582"/>
    </source>
</evidence>
<keyword evidence="6" id="KW-1185">Reference proteome</keyword>
<feature type="domain" description="DUF155" evidence="4">
    <location>
        <begin position="460"/>
        <end position="633"/>
    </location>
</feature>